<accession>A0A7U2ET97</accession>
<dbReference type="AlphaFoldDB" id="A0A7U2ET97"/>
<reference evidence="2" key="1">
    <citation type="journal article" date="2021" name="BMC Genomics">
        <title>Chromosome-level genome assembly and manually-curated proteome of model necrotroph Parastagonospora nodorum Sn15 reveals a genome-wide trove of candidate effector homologs, and redundancy of virulence-related functions within an accessory chromosome.</title>
        <authorList>
            <person name="Bertazzoni S."/>
            <person name="Jones D.A.B."/>
            <person name="Phan H.T."/>
            <person name="Tan K.-C."/>
            <person name="Hane J.K."/>
        </authorList>
    </citation>
    <scope>NUCLEOTIDE SEQUENCE [LARGE SCALE GENOMIC DNA]</scope>
    <source>
        <strain evidence="2">SN15 / ATCC MYA-4574 / FGSC 10173)</strain>
    </source>
</reference>
<protein>
    <submittedName>
        <fullName evidence="1">Uncharacterized protein</fullName>
    </submittedName>
</protein>
<dbReference type="EMBL" id="CP069024">
    <property type="protein sequence ID" value="QRC92376.1"/>
    <property type="molecule type" value="Genomic_DNA"/>
</dbReference>
<evidence type="ECO:0000313" key="2">
    <source>
        <dbReference type="Proteomes" id="UP000663193"/>
    </source>
</evidence>
<evidence type="ECO:0000313" key="1">
    <source>
        <dbReference type="EMBL" id="QRC92376.1"/>
    </source>
</evidence>
<gene>
    <name evidence="1" type="ORF">JI435_402370</name>
</gene>
<name>A0A7U2ET97_PHANO</name>
<dbReference type="Proteomes" id="UP000663193">
    <property type="component" value="Chromosome 2"/>
</dbReference>
<sequence>MYLGGLLLRCADAVDYFMSRRGDDHMTYCTSDTLPTPSNFYTCKLAVIHVFKVLV</sequence>
<keyword evidence="2" id="KW-1185">Reference proteome</keyword>
<organism evidence="1 2">
    <name type="scientific">Phaeosphaeria nodorum (strain SN15 / ATCC MYA-4574 / FGSC 10173)</name>
    <name type="common">Glume blotch fungus</name>
    <name type="synonym">Parastagonospora nodorum</name>
    <dbReference type="NCBI Taxonomy" id="321614"/>
    <lineage>
        <taxon>Eukaryota</taxon>
        <taxon>Fungi</taxon>
        <taxon>Dikarya</taxon>
        <taxon>Ascomycota</taxon>
        <taxon>Pezizomycotina</taxon>
        <taxon>Dothideomycetes</taxon>
        <taxon>Pleosporomycetidae</taxon>
        <taxon>Pleosporales</taxon>
        <taxon>Pleosporineae</taxon>
        <taxon>Phaeosphaeriaceae</taxon>
        <taxon>Parastagonospora</taxon>
    </lineage>
</organism>
<proteinExistence type="predicted"/>
<dbReference type="VEuPathDB" id="FungiDB:JI435_402370"/>